<evidence type="ECO:0000313" key="1">
    <source>
        <dbReference type="EMBL" id="VVC24931.1"/>
    </source>
</evidence>
<dbReference type="InterPro" id="IPR036691">
    <property type="entry name" value="Endo/exonu/phosph_ase_sf"/>
</dbReference>
<dbReference type="Proteomes" id="UP000325440">
    <property type="component" value="Unassembled WGS sequence"/>
</dbReference>
<reference evidence="1 2" key="1">
    <citation type="submission" date="2019-08" db="EMBL/GenBank/DDBJ databases">
        <authorList>
            <person name="Alioto T."/>
            <person name="Alioto T."/>
            <person name="Gomez Garrido J."/>
        </authorList>
    </citation>
    <scope>NUCLEOTIDE SEQUENCE [LARGE SCALE GENOMIC DNA]</scope>
</reference>
<protein>
    <submittedName>
        <fullName evidence="1">Uncharacterized protein</fullName>
    </submittedName>
</protein>
<dbReference type="EMBL" id="CABPRJ010000007">
    <property type="protein sequence ID" value="VVC24931.1"/>
    <property type="molecule type" value="Genomic_DNA"/>
</dbReference>
<dbReference type="OrthoDB" id="5828726at2759"/>
<dbReference type="Gene3D" id="3.60.10.10">
    <property type="entry name" value="Endonuclease/exonuclease/phosphatase"/>
    <property type="match status" value="1"/>
</dbReference>
<gene>
    <name evidence="1" type="ORF">CINCED_3A025737</name>
</gene>
<name>A0A5E4M4Z0_9HEMI</name>
<keyword evidence="2" id="KW-1185">Reference proteome</keyword>
<sequence>MIWPGKGSLRKDDKTIFYSGNRDGKFENGVGFVVSENILPYVKDFQAINERMCYIRITGCIFDLIIINCHAPTEDKKEDDIKEDFL</sequence>
<organism evidence="1 2">
    <name type="scientific">Cinara cedri</name>
    <dbReference type="NCBI Taxonomy" id="506608"/>
    <lineage>
        <taxon>Eukaryota</taxon>
        <taxon>Metazoa</taxon>
        <taxon>Ecdysozoa</taxon>
        <taxon>Arthropoda</taxon>
        <taxon>Hexapoda</taxon>
        <taxon>Insecta</taxon>
        <taxon>Pterygota</taxon>
        <taxon>Neoptera</taxon>
        <taxon>Paraneoptera</taxon>
        <taxon>Hemiptera</taxon>
        <taxon>Sternorrhyncha</taxon>
        <taxon>Aphidomorpha</taxon>
        <taxon>Aphidoidea</taxon>
        <taxon>Aphididae</taxon>
        <taxon>Lachninae</taxon>
        <taxon>Cinara</taxon>
    </lineage>
</organism>
<dbReference type="AlphaFoldDB" id="A0A5E4M4Z0"/>
<proteinExistence type="predicted"/>
<evidence type="ECO:0000313" key="2">
    <source>
        <dbReference type="Proteomes" id="UP000325440"/>
    </source>
</evidence>
<accession>A0A5E4M4Z0</accession>